<evidence type="ECO:0000313" key="2">
    <source>
        <dbReference type="Proteomes" id="UP000003763"/>
    </source>
</evidence>
<reference evidence="1 2" key="1">
    <citation type="submission" date="2011-08" db="EMBL/GenBank/DDBJ databases">
        <title>The Genome Sequence of Clostridium citroniae WAL-17108.</title>
        <authorList>
            <consortium name="The Broad Institute Genome Sequencing Platform"/>
            <person name="Earl A."/>
            <person name="Ward D."/>
            <person name="Feldgarden M."/>
            <person name="Gevers D."/>
            <person name="Finegold S.M."/>
            <person name="Summanen P.H."/>
            <person name="Molitoris D.R."/>
            <person name="Vaisanen M.L."/>
            <person name="Daigneault M."/>
            <person name="Allen-Vercoe E."/>
            <person name="Young S.K."/>
            <person name="Zeng Q."/>
            <person name="Gargeya S."/>
            <person name="Fitzgerald M."/>
            <person name="Haas B."/>
            <person name="Abouelleil A."/>
            <person name="Alvarado L."/>
            <person name="Arachchi H.M."/>
            <person name="Berlin A."/>
            <person name="Brown A."/>
            <person name="Chapman S.B."/>
            <person name="Chen Z."/>
            <person name="Dunbar C."/>
            <person name="Freedman E."/>
            <person name="Gearin G."/>
            <person name="Gellesch M."/>
            <person name="Goldberg J."/>
            <person name="Griggs A."/>
            <person name="Gujja S."/>
            <person name="Heiman D."/>
            <person name="Howarth C."/>
            <person name="Larson L."/>
            <person name="Lui A."/>
            <person name="MacDonald P.J.P."/>
            <person name="Montmayeur A."/>
            <person name="Murphy C."/>
            <person name="Neiman D."/>
            <person name="Pearson M."/>
            <person name="Priest M."/>
            <person name="Roberts A."/>
            <person name="Saif S."/>
            <person name="Shea T."/>
            <person name="Shenoy N."/>
            <person name="Sisk P."/>
            <person name="Stolte C."/>
            <person name="Sykes S."/>
            <person name="Wortman J."/>
            <person name="Nusbaum C."/>
            <person name="Birren B."/>
        </authorList>
    </citation>
    <scope>NUCLEOTIDE SEQUENCE [LARGE SCALE GENOMIC DNA]</scope>
    <source>
        <strain evidence="1 2">WAL-17108</strain>
    </source>
</reference>
<dbReference type="Proteomes" id="UP000003763">
    <property type="component" value="Unassembled WGS sequence"/>
</dbReference>
<dbReference type="RefSeq" id="WP_007859576.1">
    <property type="nucleotide sequence ID" value="NZ_JH376420.1"/>
</dbReference>
<dbReference type="EMBL" id="ADLJ01000006">
    <property type="protein sequence ID" value="EHF00304.1"/>
    <property type="molecule type" value="Genomic_DNA"/>
</dbReference>
<sequence>MNEKKVYHVNGIYMGKAAQYEAVSTDIVEAIKEAQEYGYINITEAYLV</sequence>
<accession>G5HE77</accession>
<dbReference type="HOGENOM" id="CLU_3151243_0_0_9"/>
<organism evidence="1 2">
    <name type="scientific">[Clostridium] citroniae WAL-17108</name>
    <dbReference type="NCBI Taxonomy" id="742733"/>
    <lineage>
        <taxon>Bacteria</taxon>
        <taxon>Bacillati</taxon>
        <taxon>Bacillota</taxon>
        <taxon>Clostridia</taxon>
        <taxon>Lachnospirales</taxon>
        <taxon>Lachnospiraceae</taxon>
        <taxon>Enterocloster</taxon>
    </lineage>
</organism>
<name>G5HE77_9FIRM</name>
<protein>
    <submittedName>
        <fullName evidence="1">Uncharacterized protein</fullName>
    </submittedName>
</protein>
<comment type="caution">
    <text evidence="1">The sequence shown here is derived from an EMBL/GenBank/DDBJ whole genome shotgun (WGS) entry which is preliminary data.</text>
</comment>
<dbReference type="PATRIC" id="fig|742733.3.peg.918"/>
<proteinExistence type="predicted"/>
<dbReference type="AlphaFoldDB" id="G5HE77"/>
<evidence type="ECO:0000313" key="1">
    <source>
        <dbReference type="EMBL" id="EHF00304.1"/>
    </source>
</evidence>
<gene>
    <name evidence="1" type="ORF">HMPREF9469_00889</name>
</gene>